<dbReference type="PRINTS" id="PR01001">
    <property type="entry name" value="FADG3PDH"/>
</dbReference>
<comment type="similarity">
    <text evidence="2">Belongs to the FAD-dependent glycerol-3-phosphate dehydrogenase family.</text>
</comment>
<keyword evidence="5" id="KW-0560">Oxidoreductase</keyword>
<dbReference type="SUPFAM" id="SSF51905">
    <property type="entry name" value="FAD/NAD(P)-binding domain"/>
    <property type="match status" value="1"/>
</dbReference>
<dbReference type="Pfam" id="PF01266">
    <property type="entry name" value="DAO"/>
    <property type="match status" value="1"/>
</dbReference>
<proteinExistence type="inferred from homology"/>
<evidence type="ECO:0000313" key="7">
    <source>
        <dbReference type="EMBL" id="NNF05803.1"/>
    </source>
</evidence>
<evidence type="ECO:0000256" key="4">
    <source>
        <dbReference type="ARBA" id="ARBA00022827"/>
    </source>
</evidence>
<dbReference type="Gene3D" id="3.30.9.10">
    <property type="entry name" value="D-Amino Acid Oxidase, subunit A, domain 2"/>
    <property type="match status" value="1"/>
</dbReference>
<evidence type="ECO:0000313" key="8">
    <source>
        <dbReference type="Proteomes" id="UP000547674"/>
    </source>
</evidence>
<evidence type="ECO:0000256" key="5">
    <source>
        <dbReference type="ARBA" id="ARBA00023002"/>
    </source>
</evidence>
<name>A0A7Y2ECZ7_UNCEI</name>
<dbReference type="InterPro" id="IPR036188">
    <property type="entry name" value="FAD/NAD-bd_sf"/>
</dbReference>
<dbReference type="SUPFAM" id="SSF54373">
    <property type="entry name" value="FAD-linked reductases, C-terminal domain"/>
    <property type="match status" value="1"/>
</dbReference>
<keyword evidence="4" id="KW-0274">FAD</keyword>
<dbReference type="GO" id="GO:0006072">
    <property type="term" value="P:glycerol-3-phosphate metabolic process"/>
    <property type="evidence" value="ECO:0007669"/>
    <property type="project" value="InterPro"/>
</dbReference>
<protein>
    <submittedName>
        <fullName evidence="7">FAD-dependent oxidoreductase</fullName>
    </submittedName>
</protein>
<dbReference type="GO" id="GO:0004368">
    <property type="term" value="F:glycerol-3-phosphate dehydrogenase (quinone) activity"/>
    <property type="evidence" value="ECO:0007669"/>
    <property type="project" value="InterPro"/>
</dbReference>
<dbReference type="PANTHER" id="PTHR13847:SF289">
    <property type="entry name" value="GLYCINE OXIDASE"/>
    <property type="match status" value="1"/>
</dbReference>
<dbReference type="AlphaFoldDB" id="A0A7Y2ECZ7"/>
<sequence length="423" mass="45715">MRGSEQDFDVVVVGGGVIGLCSAYYLQQQGRSVAVVDKADLGSGSSSGNAGLVVPSHFVPMAAPGVIRQGLGWMLNPDSPFYIKPRADLDLIQWLWKFAKASNQKNVERCVPILLDLHLKSLALYEELHEAEAVSSFGFEQNGLLMLYRTEAGEEECQELTEMSHAIDLPAEMLTPEQVSARIPNLELTIRGGTWLPKDAHLNPAALILSLRERLTNLGTTFFTHQEVKEFKTEGGHIREIETHYTSLSAKEFVLASGAWSPGITKQLGLNVPIQAAKGYSLMAPDLKGKLNLPLILTDSKVAVTPLAEGVRFAGTLEMAGIDTSINPRRVRAIQNAAPQFIPSFRLAEEKLTKPEVWAGLRPLTPDGLPIIGRVPRFENLALAAGHGMMGVSLAPITGKLVSEIILGAAPSAATADLAVNRF</sequence>
<gene>
    <name evidence="7" type="ORF">HKN21_03515</name>
</gene>
<dbReference type="InterPro" id="IPR000447">
    <property type="entry name" value="G3P_DH_FAD-dep"/>
</dbReference>
<dbReference type="PANTHER" id="PTHR13847">
    <property type="entry name" value="SARCOSINE DEHYDROGENASE-RELATED"/>
    <property type="match status" value="1"/>
</dbReference>
<keyword evidence="3" id="KW-0285">Flavoprotein</keyword>
<comment type="caution">
    <text evidence="7">The sequence shown here is derived from an EMBL/GenBank/DDBJ whole genome shotgun (WGS) entry which is preliminary data.</text>
</comment>
<accession>A0A7Y2ECZ7</accession>
<evidence type="ECO:0000256" key="2">
    <source>
        <dbReference type="ARBA" id="ARBA00007330"/>
    </source>
</evidence>
<organism evidence="7 8">
    <name type="scientific">Eiseniibacteriota bacterium</name>
    <dbReference type="NCBI Taxonomy" id="2212470"/>
    <lineage>
        <taxon>Bacteria</taxon>
        <taxon>Candidatus Eiseniibacteriota</taxon>
    </lineage>
</organism>
<comment type="cofactor">
    <cofactor evidence="1">
        <name>FAD</name>
        <dbReference type="ChEBI" id="CHEBI:57692"/>
    </cofactor>
</comment>
<dbReference type="GO" id="GO:0005737">
    <property type="term" value="C:cytoplasm"/>
    <property type="evidence" value="ECO:0007669"/>
    <property type="project" value="TreeGrafter"/>
</dbReference>
<evidence type="ECO:0000259" key="6">
    <source>
        <dbReference type="Pfam" id="PF01266"/>
    </source>
</evidence>
<dbReference type="InterPro" id="IPR006076">
    <property type="entry name" value="FAD-dep_OxRdtase"/>
</dbReference>
<dbReference type="Gene3D" id="3.50.50.60">
    <property type="entry name" value="FAD/NAD(P)-binding domain"/>
    <property type="match status" value="2"/>
</dbReference>
<evidence type="ECO:0000256" key="3">
    <source>
        <dbReference type="ARBA" id="ARBA00022630"/>
    </source>
</evidence>
<dbReference type="Proteomes" id="UP000547674">
    <property type="component" value="Unassembled WGS sequence"/>
</dbReference>
<evidence type="ECO:0000256" key="1">
    <source>
        <dbReference type="ARBA" id="ARBA00001974"/>
    </source>
</evidence>
<reference evidence="7 8" key="1">
    <citation type="submission" date="2020-03" db="EMBL/GenBank/DDBJ databases">
        <title>Metabolic flexibility allows generalist bacteria to become dominant in a frequently disturbed ecosystem.</title>
        <authorList>
            <person name="Chen Y.-J."/>
            <person name="Leung P.M."/>
            <person name="Bay S.K."/>
            <person name="Hugenholtz P."/>
            <person name="Kessler A.J."/>
            <person name="Shelley G."/>
            <person name="Waite D.W."/>
            <person name="Cook P.L."/>
            <person name="Greening C."/>
        </authorList>
    </citation>
    <scope>NUCLEOTIDE SEQUENCE [LARGE SCALE GENOMIC DNA]</scope>
    <source>
        <strain evidence="7">SS_bin_28</strain>
    </source>
</reference>
<dbReference type="EMBL" id="JABDJR010000132">
    <property type="protein sequence ID" value="NNF05803.1"/>
    <property type="molecule type" value="Genomic_DNA"/>
</dbReference>
<feature type="domain" description="FAD dependent oxidoreductase" evidence="6">
    <location>
        <begin position="9"/>
        <end position="404"/>
    </location>
</feature>